<dbReference type="PROSITE" id="PS51819">
    <property type="entry name" value="VOC"/>
    <property type="match status" value="1"/>
</dbReference>
<comment type="caution">
    <text evidence="2">The sequence shown here is derived from an EMBL/GenBank/DDBJ whole genome shotgun (WGS) entry which is preliminary data.</text>
</comment>
<dbReference type="EMBL" id="BMIN01000015">
    <property type="protein sequence ID" value="GGD20724.1"/>
    <property type="molecule type" value="Genomic_DNA"/>
</dbReference>
<evidence type="ECO:0000313" key="2">
    <source>
        <dbReference type="EMBL" id="GGD20724.1"/>
    </source>
</evidence>
<gene>
    <name evidence="2" type="ORF">GCM10011389_30490</name>
</gene>
<sequence length="145" mass="16692">MFQMNGVFIPVTDIERSKKWYETILGLIKVDEWKNGSDHGVGYIFSEGNTGLALIEVEEPQSTSFTRKGAHPNVYFNFSSDDIKGDYQRLLDKNVMTTPIQHSEEVSMFDFKDPDGNSFSVVQEAPQSPYHENHIKELQRQHSKY</sequence>
<dbReference type="RefSeq" id="WP_188655226.1">
    <property type="nucleotide sequence ID" value="NZ_BMIN01000015.1"/>
</dbReference>
<evidence type="ECO:0000259" key="1">
    <source>
        <dbReference type="PROSITE" id="PS51819"/>
    </source>
</evidence>
<dbReference type="InterPro" id="IPR037523">
    <property type="entry name" value="VOC_core"/>
</dbReference>
<reference evidence="3" key="1">
    <citation type="journal article" date="2019" name="Int. J. Syst. Evol. Microbiol.">
        <title>The Global Catalogue of Microorganisms (GCM) 10K type strain sequencing project: providing services to taxonomists for standard genome sequencing and annotation.</title>
        <authorList>
            <consortium name="The Broad Institute Genomics Platform"/>
            <consortium name="The Broad Institute Genome Sequencing Center for Infectious Disease"/>
            <person name="Wu L."/>
            <person name="Ma J."/>
        </authorList>
    </citation>
    <scope>NUCLEOTIDE SEQUENCE [LARGE SCALE GENOMIC DNA]</scope>
    <source>
        <strain evidence="3">CGMCC 1.15353</strain>
    </source>
</reference>
<name>A0ABQ1QBI5_9BACI</name>
<dbReference type="SUPFAM" id="SSF54593">
    <property type="entry name" value="Glyoxalase/Bleomycin resistance protein/Dihydroxybiphenyl dioxygenase"/>
    <property type="match status" value="1"/>
</dbReference>
<protein>
    <recommendedName>
        <fullName evidence="1">VOC domain-containing protein</fullName>
    </recommendedName>
</protein>
<proteinExistence type="predicted"/>
<accession>A0ABQ1QBI5</accession>
<evidence type="ECO:0000313" key="3">
    <source>
        <dbReference type="Proteomes" id="UP000642571"/>
    </source>
</evidence>
<dbReference type="InterPro" id="IPR029068">
    <property type="entry name" value="Glyas_Bleomycin-R_OHBP_Dase"/>
</dbReference>
<dbReference type="InterPro" id="IPR004360">
    <property type="entry name" value="Glyas_Fos-R_dOase_dom"/>
</dbReference>
<dbReference type="Proteomes" id="UP000642571">
    <property type="component" value="Unassembled WGS sequence"/>
</dbReference>
<keyword evidence="3" id="KW-1185">Reference proteome</keyword>
<dbReference type="Gene3D" id="3.10.180.10">
    <property type="entry name" value="2,3-Dihydroxybiphenyl 1,2-Dioxygenase, domain 1"/>
    <property type="match status" value="1"/>
</dbReference>
<organism evidence="2 3">
    <name type="scientific">Pontibacillus salipaludis</name>
    <dbReference type="NCBI Taxonomy" id="1697394"/>
    <lineage>
        <taxon>Bacteria</taxon>
        <taxon>Bacillati</taxon>
        <taxon>Bacillota</taxon>
        <taxon>Bacilli</taxon>
        <taxon>Bacillales</taxon>
        <taxon>Bacillaceae</taxon>
        <taxon>Pontibacillus</taxon>
    </lineage>
</organism>
<dbReference type="Pfam" id="PF00903">
    <property type="entry name" value="Glyoxalase"/>
    <property type="match status" value="1"/>
</dbReference>
<feature type="domain" description="VOC" evidence="1">
    <location>
        <begin position="3"/>
        <end position="124"/>
    </location>
</feature>